<evidence type="ECO:0008006" key="4">
    <source>
        <dbReference type="Google" id="ProtNLM"/>
    </source>
</evidence>
<evidence type="ECO:0000313" key="3">
    <source>
        <dbReference type="Proteomes" id="UP000031599"/>
    </source>
</evidence>
<feature type="transmembrane region" description="Helical" evidence="1">
    <location>
        <begin position="52"/>
        <end position="72"/>
    </location>
</feature>
<organism evidence="2 3">
    <name type="scientific">Enhygromyxa salina</name>
    <dbReference type="NCBI Taxonomy" id="215803"/>
    <lineage>
        <taxon>Bacteria</taxon>
        <taxon>Pseudomonadati</taxon>
        <taxon>Myxococcota</taxon>
        <taxon>Polyangia</taxon>
        <taxon>Nannocystales</taxon>
        <taxon>Nannocystaceae</taxon>
        <taxon>Enhygromyxa</taxon>
    </lineage>
</organism>
<feature type="transmembrane region" description="Helical" evidence="1">
    <location>
        <begin position="12"/>
        <end position="31"/>
    </location>
</feature>
<keyword evidence="1" id="KW-1133">Transmembrane helix</keyword>
<keyword evidence="1" id="KW-0472">Membrane</keyword>
<feature type="transmembrane region" description="Helical" evidence="1">
    <location>
        <begin position="92"/>
        <end position="111"/>
    </location>
</feature>
<evidence type="ECO:0000256" key="1">
    <source>
        <dbReference type="SAM" id="Phobius"/>
    </source>
</evidence>
<comment type="caution">
    <text evidence="2">The sequence shown here is derived from an EMBL/GenBank/DDBJ whole genome shotgun (WGS) entry which is preliminary data.</text>
</comment>
<accession>A0A0C2CY65</accession>
<proteinExistence type="predicted"/>
<dbReference type="AlphaFoldDB" id="A0A0C2CY65"/>
<evidence type="ECO:0000313" key="2">
    <source>
        <dbReference type="EMBL" id="KIG14595.1"/>
    </source>
</evidence>
<dbReference type="EMBL" id="JMCC02000070">
    <property type="protein sequence ID" value="KIG14595.1"/>
    <property type="molecule type" value="Genomic_DNA"/>
</dbReference>
<dbReference type="RefSeq" id="WP_052553366.1">
    <property type="nucleotide sequence ID" value="NZ_JMCC02000070.1"/>
</dbReference>
<protein>
    <recommendedName>
        <fullName evidence="4">MotA/TolQ/ExbB proton channel domain-containing protein</fullName>
    </recommendedName>
</protein>
<reference evidence="2 3" key="1">
    <citation type="submission" date="2014-12" db="EMBL/GenBank/DDBJ databases">
        <title>Genome assembly of Enhygromyxa salina DSM 15201.</title>
        <authorList>
            <person name="Sharma G."/>
            <person name="Subramanian S."/>
        </authorList>
    </citation>
    <scope>NUCLEOTIDE SEQUENCE [LARGE SCALE GENOMIC DNA]</scope>
    <source>
        <strain evidence="2 3">DSM 15201</strain>
    </source>
</reference>
<gene>
    <name evidence="2" type="ORF">DB30_06650</name>
</gene>
<name>A0A0C2CY65_9BACT</name>
<keyword evidence="1" id="KW-0812">Transmembrane</keyword>
<sequence length="131" mass="13742">MSNFYAFYQNGGLFMHFISLGAAVALTSVVLHGRARRMGSDDPKLLHLADRVGGLCLAVGLLGSVFGMIEAGAALSTVEPALFEQASARAQAIVPVTVAWALMCAIPIWTATAVHRVRGRAVIDRSGATTS</sequence>
<dbReference type="Proteomes" id="UP000031599">
    <property type="component" value="Unassembled WGS sequence"/>
</dbReference>